<feature type="active site" description="Charge relay system" evidence="5">
    <location>
        <position position="248"/>
    </location>
</feature>
<evidence type="ECO:0000256" key="3">
    <source>
        <dbReference type="ARBA" id="ARBA00022801"/>
    </source>
</evidence>
<feature type="compositionally biased region" description="Low complexity" evidence="6">
    <location>
        <begin position="567"/>
        <end position="582"/>
    </location>
</feature>
<accession>A0A9K3Q1R4</accession>
<dbReference type="Pfam" id="PF00082">
    <property type="entry name" value="Peptidase_S8"/>
    <property type="match status" value="1"/>
</dbReference>
<evidence type="ECO:0000256" key="4">
    <source>
        <dbReference type="ARBA" id="ARBA00022825"/>
    </source>
</evidence>
<dbReference type="EMBL" id="JAGRRH010000006">
    <property type="protein sequence ID" value="KAG7368247.1"/>
    <property type="molecule type" value="Genomic_DNA"/>
</dbReference>
<organism evidence="11 12">
    <name type="scientific">Nitzschia inconspicua</name>
    <dbReference type="NCBI Taxonomy" id="303405"/>
    <lineage>
        <taxon>Eukaryota</taxon>
        <taxon>Sar</taxon>
        <taxon>Stramenopiles</taxon>
        <taxon>Ochrophyta</taxon>
        <taxon>Bacillariophyta</taxon>
        <taxon>Bacillariophyceae</taxon>
        <taxon>Bacillariophycidae</taxon>
        <taxon>Bacillariales</taxon>
        <taxon>Bacillariaceae</taxon>
        <taxon>Nitzschia</taxon>
    </lineage>
</organism>
<feature type="compositionally biased region" description="Polar residues" evidence="6">
    <location>
        <begin position="490"/>
        <end position="505"/>
    </location>
</feature>
<dbReference type="PANTHER" id="PTHR43806">
    <property type="entry name" value="PEPTIDASE S8"/>
    <property type="match status" value="1"/>
</dbReference>
<keyword evidence="4 5" id="KW-0720">Serine protease</keyword>
<keyword evidence="2 5" id="KW-0645">Protease</keyword>
<feature type="domain" description="Inhibitor I9" evidence="9">
    <location>
        <begin position="116"/>
        <end position="167"/>
    </location>
</feature>
<evidence type="ECO:0000256" key="6">
    <source>
        <dbReference type="SAM" id="MobiDB-lite"/>
    </source>
</evidence>
<feature type="signal peptide" evidence="7">
    <location>
        <begin position="1"/>
        <end position="27"/>
    </location>
</feature>
<reference evidence="11" key="1">
    <citation type="journal article" date="2021" name="Sci. Rep.">
        <title>Diploid genomic architecture of Nitzschia inconspicua, an elite biomass production diatom.</title>
        <authorList>
            <person name="Oliver A."/>
            <person name="Podell S."/>
            <person name="Pinowska A."/>
            <person name="Traller J.C."/>
            <person name="Smith S.R."/>
            <person name="McClure R."/>
            <person name="Beliaev A."/>
            <person name="Bohutskyi P."/>
            <person name="Hill E.A."/>
            <person name="Rabines A."/>
            <person name="Zheng H."/>
            <person name="Allen L.Z."/>
            <person name="Kuo A."/>
            <person name="Grigoriev I.V."/>
            <person name="Allen A.E."/>
            <person name="Hazlebeck D."/>
            <person name="Allen E.E."/>
        </authorList>
    </citation>
    <scope>NUCLEOTIDE SEQUENCE</scope>
    <source>
        <strain evidence="11">Hildebrandi</strain>
    </source>
</reference>
<dbReference type="FunFam" id="3.40.50.200:FF:000016">
    <property type="entry name" value="Proprotein convertase subtilisin/kexin type 9"/>
    <property type="match status" value="1"/>
</dbReference>
<keyword evidence="7" id="KW-0732">Signal</keyword>
<dbReference type="PROSITE" id="PS00137">
    <property type="entry name" value="SUBTILASE_HIS"/>
    <property type="match status" value="1"/>
</dbReference>
<evidence type="ECO:0000256" key="5">
    <source>
        <dbReference type="PROSITE-ProRule" id="PRU01240"/>
    </source>
</evidence>
<reference evidence="11" key="2">
    <citation type="submission" date="2021-04" db="EMBL/GenBank/DDBJ databases">
        <authorList>
            <person name="Podell S."/>
        </authorList>
    </citation>
    <scope>NUCLEOTIDE SEQUENCE</scope>
    <source>
        <strain evidence="11">Hildebrandi</strain>
    </source>
</reference>
<feature type="compositionally biased region" description="Low complexity" evidence="6">
    <location>
        <begin position="521"/>
        <end position="532"/>
    </location>
</feature>
<evidence type="ECO:0000256" key="7">
    <source>
        <dbReference type="SAM" id="SignalP"/>
    </source>
</evidence>
<dbReference type="Proteomes" id="UP000693970">
    <property type="component" value="Unassembled WGS sequence"/>
</dbReference>
<protein>
    <submittedName>
        <fullName evidence="11">Peptidase S8/S53 domain containing protein</fullName>
    </submittedName>
</protein>
<dbReference type="PROSITE" id="PS51892">
    <property type="entry name" value="SUBTILASE"/>
    <property type="match status" value="1"/>
</dbReference>
<dbReference type="Pfam" id="PF05922">
    <property type="entry name" value="Inhibitor_I9"/>
    <property type="match status" value="1"/>
</dbReference>
<dbReference type="AlphaFoldDB" id="A0A9K3Q1R4"/>
<evidence type="ECO:0000259" key="8">
    <source>
        <dbReference type="Pfam" id="PF00082"/>
    </source>
</evidence>
<dbReference type="PROSITE" id="PS00138">
    <property type="entry name" value="SUBTILASE_SER"/>
    <property type="match status" value="1"/>
</dbReference>
<dbReference type="InterPro" id="IPR023828">
    <property type="entry name" value="Peptidase_S8_Ser-AS"/>
</dbReference>
<dbReference type="InterPro" id="IPR050131">
    <property type="entry name" value="Peptidase_S8_subtilisin-like"/>
</dbReference>
<feature type="compositionally biased region" description="Pro residues" evidence="6">
    <location>
        <begin position="533"/>
        <end position="550"/>
    </location>
</feature>
<keyword evidence="12" id="KW-1185">Reference proteome</keyword>
<feature type="domain" description="Peptidase S8/S53" evidence="8">
    <location>
        <begin position="198"/>
        <end position="434"/>
    </location>
</feature>
<evidence type="ECO:0000256" key="2">
    <source>
        <dbReference type="ARBA" id="ARBA00022670"/>
    </source>
</evidence>
<keyword evidence="3 5" id="KW-0378">Hydrolase</keyword>
<dbReference type="GO" id="GO:0006508">
    <property type="term" value="P:proteolysis"/>
    <property type="evidence" value="ECO:0007669"/>
    <property type="project" value="UniProtKB-KW"/>
</dbReference>
<feature type="active site" description="Charge relay system" evidence="5">
    <location>
        <position position="410"/>
    </location>
</feature>
<evidence type="ECO:0000256" key="1">
    <source>
        <dbReference type="ARBA" id="ARBA00011073"/>
    </source>
</evidence>
<sequence>MMVYNYRYLGLTSLLLLLVFLVSSVNAQIAEQDETGNVNIQGREKATPTVTFEAQEEASLTPTFEKAWIYSFSEDSTISEVVEIQGTKSFIIVYKEPDENDVGIEEDIIAATDDAVKSAVIDNGGTVTQEFSAVLNGVAADLTTEAIEALMVQDGIAYIEEDIPVYISQQNPTWGQDRVDQPGARDGTYKWKGNKSAGQGINVAIIDTGILSSYLQPGVDPQNKHMNLVGGYNVLSTDPDDWNDCHSHGTHVAGTVGSIDYGVAPGATIWAVKVLSCTGGGTSSGVVSGINWVVQQAKDKGGKWVMNMSLGGGFSQTQNDAVEKARDAGIIVVVAAGNNGSTSNPFACNYSPASAKSAITVGSTDIDDKRSSFSNYGECTDIFAPGRDVLSLSLSGSPSNPVASTKSGTSMASPHVAGAAALYYQNFNTATDAENALFSDAVSGKLYDVTSGSPNLLVQVPLALQGLTGFATPIPTRAPTQGPTAIPTRAPTQSPTQGPTRVPSNAPTQVPTRAPVPPTRAPTQAPTRVPTRAPTPAPVPPTRAPTPAPTRVPTRAPTRAPVPPTRAPTRAPTRVPTRAPTQAPVPPTRAPTRVPTRAPTPPPTTTIPCTNGETEFQFIFVTDDYSWEDNSYKLEKQGQSTALFQQPIGFAAKSRNVRYTERSCLGPGTYTLNVADKYSDGLCCRYGIGSYEVRFNGVKQTLYSSQTSTDTNIQIGFGESIAHVFTISSAVAETPAITNCPSGSSGTPVKLILKSDSFSSIDNHYIIRSKNTGAIVLSRSKGGYNSPAGTLFEDKTCLPSGNYRLMFYDDPYTLGLSDGLCCGGGQGYFQFFIGDVLQTGVSQSWAGAPSPLPSTPFDAVTYDFTII</sequence>
<feature type="chain" id="PRO_5039844550" evidence="7">
    <location>
        <begin position="28"/>
        <end position="867"/>
    </location>
</feature>
<comment type="caution">
    <text evidence="11">The sequence shown here is derived from an EMBL/GenBank/DDBJ whole genome shotgun (WGS) entry which is preliminary data.</text>
</comment>
<evidence type="ECO:0000259" key="9">
    <source>
        <dbReference type="Pfam" id="PF05922"/>
    </source>
</evidence>
<dbReference type="CDD" id="cd04077">
    <property type="entry name" value="Peptidases_S8_PCSK9_ProteinaseK_like"/>
    <property type="match status" value="1"/>
</dbReference>
<evidence type="ECO:0000313" key="10">
    <source>
        <dbReference type="EMBL" id="KAG7337631.1"/>
    </source>
</evidence>
<dbReference type="EMBL" id="JAGRRH010000078">
    <property type="protein sequence ID" value="KAG7337631.1"/>
    <property type="molecule type" value="Genomic_DNA"/>
</dbReference>
<gene>
    <name evidence="10" type="ORF">IV203_011184</name>
    <name evidence="11" type="ORF">IV203_030990</name>
</gene>
<dbReference type="GO" id="GO:0004252">
    <property type="term" value="F:serine-type endopeptidase activity"/>
    <property type="evidence" value="ECO:0007669"/>
    <property type="project" value="UniProtKB-UniRule"/>
</dbReference>
<dbReference type="OrthoDB" id="47834at2759"/>
<evidence type="ECO:0000313" key="12">
    <source>
        <dbReference type="Proteomes" id="UP000693970"/>
    </source>
</evidence>
<name>A0A9K3Q1R4_9STRA</name>
<proteinExistence type="inferred from homology"/>
<feature type="active site" description="Charge relay system" evidence="5">
    <location>
        <position position="207"/>
    </location>
</feature>
<dbReference type="PANTHER" id="PTHR43806:SF11">
    <property type="entry name" value="CEREVISIN-RELATED"/>
    <property type="match status" value="1"/>
</dbReference>
<dbReference type="InterPro" id="IPR034193">
    <property type="entry name" value="PCSK9_ProteinaseK-like"/>
</dbReference>
<dbReference type="InterPro" id="IPR000209">
    <property type="entry name" value="Peptidase_S8/S53_dom"/>
</dbReference>
<dbReference type="GO" id="GO:0005615">
    <property type="term" value="C:extracellular space"/>
    <property type="evidence" value="ECO:0007669"/>
    <property type="project" value="TreeGrafter"/>
</dbReference>
<comment type="similarity">
    <text evidence="1 5">Belongs to the peptidase S8 family.</text>
</comment>
<evidence type="ECO:0000313" key="11">
    <source>
        <dbReference type="EMBL" id="KAG7368247.1"/>
    </source>
</evidence>
<dbReference type="InterPro" id="IPR010259">
    <property type="entry name" value="S8pro/Inhibitor_I9"/>
</dbReference>
<feature type="region of interest" description="Disordered" evidence="6">
    <location>
        <begin position="473"/>
        <end position="610"/>
    </location>
</feature>
<dbReference type="InterPro" id="IPR022398">
    <property type="entry name" value="Peptidase_S8_His-AS"/>
</dbReference>